<gene>
    <name evidence="2" type="ordered locus">Hden_2327</name>
</gene>
<feature type="signal peptide" evidence="1">
    <location>
        <begin position="1"/>
        <end position="21"/>
    </location>
</feature>
<keyword evidence="1" id="KW-0732">Signal</keyword>
<organism evidence="2 3">
    <name type="scientific">Hyphomicrobium denitrificans (strain ATCC 51888 / DSM 1869 / NCIMB 11706 / TK 0415)</name>
    <dbReference type="NCBI Taxonomy" id="582899"/>
    <lineage>
        <taxon>Bacteria</taxon>
        <taxon>Pseudomonadati</taxon>
        <taxon>Pseudomonadota</taxon>
        <taxon>Alphaproteobacteria</taxon>
        <taxon>Hyphomicrobiales</taxon>
        <taxon>Hyphomicrobiaceae</taxon>
        <taxon>Hyphomicrobium</taxon>
    </lineage>
</organism>
<proteinExistence type="predicted"/>
<dbReference type="Proteomes" id="UP000002033">
    <property type="component" value="Chromosome"/>
</dbReference>
<feature type="chain" id="PRO_5003116408" description="Cysteine rich repeat protein" evidence="1">
    <location>
        <begin position="22"/>
        <end position="87"/>
    </location>
</feature>
<evidence type="ECO:0008006" key="4">
    <source>
        <dbReference type="Google" id="ProtNLM"/>
    </source>
</evidence>
<sequence length="87" mass="9371" precursor="true">MQKVAIFAAVTLLLSTGSAFAVSKVVRDACSADYVAFCSNFKLGTPALKSCMREHRHKLASECIKALGNSSEVTADDIAQYKRENGK</sequence>
<name>D8JRQ6_HYPDA</name>
<accession>D8JRQ6</accession>
<dbReference type="HOGENOM" id="CLU_169585_2_0_5"/>
<protein>
    <recommendedName>
        <fullName evidence="4">Cysteine rich repeat protein</fullName>
    </recommendedName>
</protein>
<evidence type="ECO:0000256" key="1">
    <source>
        <dbReference type="SAM" id="SignalP"/>
    </source>
</evidence>
<dbReference type="OrthoDB" id="7060861at2"/>
<dbReference type="AlphaFoldDB" id="D8JRQ6"/>
<dbReference type="KEGG" id="hdn:Hden_2327"/>
<reference evidence="3" key="1">
    <citation type="journal article" date="2011" name="J. Bacteriol.">
        <title>Genome sequences of eight morphologically diverse alphaproteobacteria.</title>
        <authorList>
            <consortium name="US DOE Joint Genome Institute"/>
            <person name="Brown P.J."/>
            <person name="Kysela D.T."/>
            <person name="Buechlein A."/>
            <person name="Hemmerich C."/>
            <person name="Brun Y.V."/>
        </authorList>
    </citation>
    <scope>NUCLEOTIDE SEQUENCE [LARGE SCALE GENOMIC DNA]</scope>
    <source>
        <strain evidence="3">ATCC 51888 / DSM 1869 / NCIB 11706 / TK 0415</strain>
    </source>
</reference>
<keyword evidence="3" id="KW-1185">Reference proteome</keyword>
<evidence type="ECO:0000313" key="3">
    <source>
        <dbReference type="Proteomes" id="UP000002033"/>
    </source>
</evidence>
<evidence type="ECO:0000313" key="2">
    <source>
        <dbReference type="EMBL" id="ADJ24124.1"/>
    </source>
</evidence>
<dbReference type="EMBL" id="CP002083">
    <property type="protein sequence ID" value="ADJ24124.1"/>
    <property type="molecule type" value="Genomic_DNA"/>
</dbReference>
<dbReference type="RefSeq" id="WP_013216283.1">
    <property type="nucleotide sequence ID" value="NC_014313.1"/>
</dbReference>